<gene>
    <name evidence="11" type="ORF">O3P69_004354</name>
</gene>
<protein>
    <recommendedName>
        <fullName evidence="10">Elongation of very long chain fatty acids protein</fullName>
        <ecNumber evidence="10">2.3.1.199</ecNumber>
    </recommendedName>
    <alternativeName>
        <fullName evidence="10">Very-long-chain 3-oxoacyl-CoA synthase</fullName>
    </alternativeName>
</protein>
<comment type="catalytic activity">
    <reaction evidence="10">
        <text>a very-long-chain acyl-CoA + malonyl-CoA + H(+) = a very-long-chain 3-oxoacyl-CoA + CO2 + CoA</text>
        <dbReference type="Rhea" id="RHEA:32727"/>
        <dbReference type="ChEBI" id="CHEBI:15378"/>
        <dbReference type="ChEBI" id="CHEBI:16526"/>
        <dbReference type="ChEBI" id="CHEBI:57287"/>
        <dbReference type="ChEBI" id="CHEBI:57384"/>
        <dbReference type="ChEBI" id="CHEBI:90725"/>
        <dbReference type="ChEBI" id="CHEBI:90736"/>
        <dbReference type="EC" id="2.3.1.199"/>
    </reaction>
</comment>
<keyword evidence="5 10" id="KW-0276">Fatty acid metabolism</keyword>
<sequence length="741" mass="83906">MRKKNISVEVTDLRDFVDLGQIMKKRKKRHGIGGNQLDTLGNFLSTARATGEVSRFVTYCAMAPSTITLAHKAPGLGALTATTSPVAITDMENKDHLATLRVSGKWGLIMTTVNLVYGYVMVAAYLPPDPRQEGWVLMRSPLPTYVLTVVYLAGVTWLGPKFMEGRSSFSGMRPVMVVYNAFQVLYSAWLVYMSGMGGWFGSYSLRCQACDFSSNPKAMMMLHGSYWYYVSKFVDFFDTVFFVLNKKYEHISVLHVVHHSLMPVSMWYGVRYQPGGNSTLMGFLNSIVHTVMYTYYLLAALGPRVRPFLWWKKYLTTLQLMSGVCSSWRSLTAPKCRPESPCGSNGHLCREHQHPRTVLAPRAGTCSGPDSMTRLRVTDGVAHKTRPKDFRMAPNETAEQMTHLRRTYNPKSLEHDTPSQHPVEVGRCHQVLDTKQADLRSLDHDTRAKSQGPPNTDEMLAKLKSNGIKAAALTLFLHFYGNQSVLGQMKKDPRVDSWFYSSPTPTLLISLAYIAGVTYIGPRLMRGRETPKWLRGTMVFYNIVQVVFCSWMFWEAGVAGWFGSYSFICQPCDFSNSPSALKMLRAAISYHASKFLDFFDTIFFVLNHKYTHVSLLHVAHHALMPIGLWYGVRHEPGGQTTFFGFLNGFIHIVMYTYYLLAAMGPRVRPFLWWKKYLTTLQMVQFITMFVHSLQSLVFGCPAGLPLMKIIMVMAAIFQVLFTDFYIKAYKTRTNKAASKAN</sequence>
<dbReference type="GO" id="GO:0042761">
    <property type="term" value="P:very long-chain fatty acid biosynthetic process"/>
    <property type="evidence" value="ECO:0007669"/>
    <property type="project" value="TreeGrafter"/>
</dbReference>
<feature type="transmembrane region" description="Helical" evidence="10">
    <location>
        <begin position="145"/>
        <end position="163"/>
    </location>
</feature>
<dbReference type="GO" id="GO:0009922">
    <property type="term" value="F:fatty acid elongase activity"/>
    <property type="evidence" value="ECO:0007669"/>
    <property type="project" value="UniProtKB-EC"/>
</dbReference>
<feature type="transmembrane region" description="Helical" evidence="10">
    <location>
        <begin position="613"/>
        <end position="632"/>
    </location>
</feature>
<dbReference type="InterPro" id="IPR002076">
    <property type="entry name" value="ELO_fam"/>
</dbReference>
<feature type="transmembrane region" description="Helical" evidence="10">
    <location>
        <begin position="644"/>
        <end position="664"/>
    </location>
</feature>
<evidence type="ECO:0000256" key="10">
    <source>
        <dbReference type="RuleBase" id="RU361115"/>
    </source>
</evidence>
<dbReference type="GO" id="GO:0005789">
    <property type="term" value="C:endoplasmic reticulum membrane"/>
    <property type="evidence" value="ECO:0007669"/>
    <property type="project" value="TreeGrafter"/>
</dbReference>
<feature type="transmembrane region" description="Helical" evidence="10">
    <location>
        <begin position="251"/>
        <end position="270"/>
    </location>
</feature>
<organism evidence="11 12">
    <name type="scientific">Scylla paramamosain</name>
    <name type="common">Mud crab</name>
    <dbReference type="NCBI Taxonomy" id="85552"/>
    <lineage>
        <taxon>Eukaryota</taxon>
        <taxon>Metazoa</taxon>
        <taxon>Ecdysozoa</taxon>
        <taxon>Arthropoda</taxon>
        <taxon>Crustacea</taxon>
        <taxon>Multicrustacea</taxon>
        <taxon>Malacostraca</taxon>
        <taxon>Eumalacostraca</taxon>
        <taxon>Eucarida</taxon>
        <taxon>Decapoda</taxon>
        <taxon>Pleocyemata</taxon>
        <taxon>Brachyura</taxon>
        <taxon>Eubrachyura</taxon>
        <taxon>Portunoidea</taxon>
        <taxon>Portunidae</taxon>
        <taxon>Portuninae</taxon>
        <taxon>Scylla</taxon>
    </lineage>
</organism>
<keyword evidence="9 10" id="KW-0275">Fatty acid biosynthesis</keyword>
<dbReference type="PANTHER" id="PTHR11157">
    <property type="entry name" value="FATTY ACID ACYL TRANSFERASE-RELATED"/>
    <property type="match status" value="1"/>
</dbReference>
<dbReference type="GO" id="GO:0034626">
    <property type="term" value="P:fatty acid elongation, polyunsaturated fatty acid"/>
    <property type="evidence" value="ECO:0007669"/>
    <property type="project" value="TreeGrafter"/>
</dbReference>
<comment type="subcellular location">
    <subcellularLocation>
        <location evidence="1">Membrane</location>
        <topology evidence="1">Multi-pass membrane protein</topology>
    </subcellularLocation>
</comment>
<evidence type="ECO:0000256" key="5">
    <source>
        <dbReference type="ARBA" id="ARBA00022832"/>
    </source>
</evidence>
<feature type="transmembrane region" description="Helical" evidence="10">
    <location>
        <begin position="175"/>
        <end position="195"/>
    </location>
</feature>
<keyword evidence="3 10" id="KW-0808">Transferase</keyword>
<feature type="transmembrane region" description="Helical" evidence="10">
    <location>
        <begin position="106"/>
        <end position="125"/>
    </location>
</feature>
<keyword evidence="12" id="KW-1185">Reference proteome</keyword>
<reference evidence="11 12" key="1">
    <citation type="submission" date="2023-03" db="EMBL/GenBank/DDBJ databases">
        <title>High-quality genome of Scylla paramamosain provides insights in environmental adaptation.</title>
        <authorList>
            <person name="Zhang L."/>
        </authorList>
    </citation>
    <scope>NUCLEOTIDE SEQUENCE [LARGE SCALE GENOMIC DNA]</scope>
    <source>
        <strain evidence="11">LZ_2023a</strain>
        <tissue evidence="11">Muscle</tissue>
    </source>
</reference>
<evidence type="ECO:0000256" key="8">
    <source>
        <dbReference type="ARBA" id="ARBA00023136"/>
    </source>
</evidence>
<dbReference type="Proteomes" id="UP001487740">
    <property type="component" value="Unassembled WGS sequence"/>
</dbReference>
<evidence type="ECO:0000313" key="12">
    <source>
        <dbReference type="Proteomes" id="UP001487740"/>
    </source>
</evidence>
<evidence type="ECO:0000256" key="1">
    <source>
        <dbReference type="ARBA" id="ARBA00004141"/>
    </source>
</evidence>
<dbReference type="GO" id="GO:0030148">
    <property type="term" value="P:sphingolipid biosynthetic process"/>
    <property type="evidence" value="ECO:0007669"/>
    <property type="project" value="TreeGrafter"/>
</dbReference>
<dbReference type="GO" id="GO:0034625">
    <property type="term" value="P:fatty acid elongation, monounsaturated fatty acid"/>
    <property type="evidence" value="ECO:0007669"/>
    <property type="project" value="TreeGrafter"/>
</dbReference>
<evidence type="ECO:0000256" key="3">
    <source>
        <dbReference type="ARBA" id="ARBA00022679"/>
    </source>
</evidence>
<keyword evidence="4 10" id="KW-0812">Transmembrane</keyword>
<feature type="transmembrane region" description="Helical" evidence="10">
    <location>
        <begin position="676"/>
        <end position="694"/>
    </location>
</feature>
<comment type="similarity">
    <text evidence="10">Belongs to the ELO family.</text>
</comment>
<feature type="transmembrane region" description="Helical" evidence="10">
    <location>
        <begin position="706"/>
        <end position="726"/>
    </location>
</feature>
<keyword evidence="2 10" id="KW-0444">Lipid biosynthesis</keyword>
<comment type="caution">
    <text evidence="11">The sequence shown here is derived from an EMBL/GenBank/DDBJ whole genome shotgun (WGS) entry which is preliminary data.</text>
</comment>
<evidence type="ECO:0000256" key="4">
    <source>
        <dbReference type="ARBA" id="ARBA00022692"/>
    </source>
</evidence>
<dbReference type="AlphaFoldDB" id="A0AAW0UF24"/>
<dbReference type="Pfam" id="PF01151">
    <property type="entry name" value="ELO"/>
    <property type="match status" value="2"/>
</dbReference>
<feature type="transmembrane region" description="Helical" evidence="10">
    <location>
        <begin position="498"/>
        <end position="521"/>
    </location>
</feature>
<dbReference type="EMBL" id="JARAKH010000013">
    <property type="protein sequence ID" value="KAK8397536.1"/>
    <property type="molecule type" value="Genomic_DNA"/>
</dbReference>
<proteinExistence type="inferred from homology"/>
<comment type="caution">
    <text evidence="10">Lacks conserved residue(s) required for the propagation of feature annotation.</text>
</comment>
<keyword evidence="7 10" id="KW-0443">Lipid metabolism</keyword>
<evidence type="ECO:0000256" key="7">
    <source>
        <dbReference type="ARBA" id="ARBA00023098"/>
    </source>
</evidence>
<name>A0AAW0UF24_SCYPA</name>
<keyword evidence="8 10" id="KW-0472">Membrane</keyword>
<feature type="transmembrane region" description="Helical" evidence="10">
    <location>
        <begin position="533"/>
        <end position="554"/>
    </location>
</feature>
<evidence type="ECO:0000313" key="11">
    <source>
        <dbReference type="EMBL" id="KAK8397536.1"/>
    </source>
</evidence>
<dbReference type="PANTHER" id="PTHR11157:SF69">
    <property type="entry name" value="ELONGATION OF VERY LONG CHAIN FATTY ACIDS PROTEIN 7"/>
    <property type="match status" value="1"/>
</dbReference>
<dbReference type="GO" id="GO:0019367">
    <property type="term" value="P:fatty acid elongation, saturated fatty acid"/>
    <property type="evidence" value="ECO:0007669"/>
    <property type="project" value="TreeGrafter"/>
</dbReference>
<keyword evidence="6 10" id="KW-1133">Transmembrane helix</keyword>
<accession>A0AAW0UF24</accession>
<evidence type="ECO:0000256" key="6">
    <source>
        <dbReference type="ARBA" id="ARBA00022989"/>
    </source>
</evidence>
<evidence type="ECO:0000256" key="2">
    <source>
        <dbReference type="ARBA" id="ARBA00022516"/>
    </source>
</evidence>
<feature type="transmembrane region" description="Helical" evidence="10">
    <location>
        <begin position="282"/>
        <end position="302"/>
    </location>
</feature>
<dbReference type="EC" id="2.3.1.199" evidence="10"/>
<feature type="transmembrane region" description="Helical" evidence="10">
    <location>
        <begin position="226"/>
        <end position="244"/>
    </location>
</feature>
<evidence type="ECO:0000256" key="9">
    <source>
        <dbReference type="ARBA" id="ARBA00023160"/>
    </source>
</evidence>